<dbReference type="AlphaFoldDB" id="A0A8X7Y6Z5"/>
<comment type="caution">
    <text evidence="1">The sequence shown here is derived from an EMBL/GenBank/DDBJ whole genome shotgun (WGS) entry which is preliminary data.</text>
</comment>
<evidence type="ECO:0000313" key="1">
    <source>
        <dbReference type="EMBL" id="KAG6745586.1"/>
    </source>
</evidence>
<gene>
    <name evidence="1" type="ORF">POTOM_050084</name>
</gene>
<keyword evidence="2" id="KW-1185">Reference proteome</keyword>
<dbReference type="EMBL" id="JAAWWB010000030">
    <property type="protein sequence ID" value="KAG6745586.1"/>
    <property type="molecule type" value="Genomic_DNA"/>
</dbReference>
<sequence length="77" mass="8794">MEVAVFGPSDAQFARKDIQNQLFQRVGSLLLIARTLKLVTRSSFQGRKTKLAPKDMLTRSGLRKKSRYLVLFSDMHP</sequence>
<dbReference type="Proteomes" id="UP000886885">
    <property type="component" value="Chromosome 15D"/>
</dbReference>
<protein>
    <submittedName>
        <fullName evidence="1">Uncharacterized protein</fullName>
    </submittedName>
</protein>
<proteinExistence type="predicted"/>
<name>A0A8X7Y6Z5_POPTO</name>
<accession>A0A8X7Y6Z5</accession>
<reference evidence="1" key="1">
    <citation type="journal article" date="2020" name="bioRxiv">
        <title>Hybrid origin of Populus tomentosa Carr. identified through genome sequencing and phylogenomic analysis.</title>
        <authorList>
            <person name="An X."/>
            <person name="Gao K."/>
            <person name="Chen Z."/>
            <person name="Li J."/>
            <person name="Yang X."/>
            <person name="Yang X."/>
            <person name="Zhou J."/>
            <person name="Guo T."/>
            <person name="Zhao T."/>
            <person name="Huang S."/>
            <person name="Miao D."/>
            <person name="Khan W.U."/>
            <person name="Rao P."/>
            <person name="Ye M."/>
            <person name="Lei B."/>
            <person name="Liao W."/>
            <person name="Wang J."/>
            <person name="Ji L."/>
            <person name="Li Y."/>
            <person name="Guo B."/>
            <person name="Mustafa N.S."/>
            <person name="Li S."/>
            <person name="Yun Q."/>
            <person name="Keller S.R."/>
            <person name="Mao J."/>
            <person name="Zhang R."/>
            <person name="Strauss S.H."/>
        </authorList>
    </citation>
    <scope>NUCLEOTIDE SEQUENCE</scope>
    <source>
        <strain evidence="1">GM15</strain>
        <tissue evidence="1">Leaf</tissue>
    </source>
</reference>
<organism evidence="1 2">
    <name type="scientific">Populus tomentosa</name>
    <name type="common">Chinese white poplar</name>
    <dbReference type="NCBI Taxonomy" id="118781"/>
    <lineage>
        <taxon>Eukaryota</taxon>
        <taxon>Viridiplantae</taxon>
        <taxon>Streptophyta</taxon>
        <taxon>Embryophyta</taxon>
        <taxon>Tracheophyta</taxon>
        <taxon>Spermatophyta</taxon>
        <taxon>Magnoliopsida</taxon>
        <taxon>eudicotyledons</taxon>
        <taxon>Gunneridae</taxon>
        <taxon>Pentapetalae</taxon>
        <taxon>rosids</taxon>
        <taxon>fabids</taxon>
        <taxon>Malpighiales</taxon>
        <taxon>Salicaceae</taxon>
        <taxon>Saliceae</taxon>
        <taxon>Populus</taxon>
    </lineage>
</organism>
<evidence type="ECO:0000313" key="2">
    <source>
        <dbReference type="Proteomes" id="UP000886885"/>
    </source>
</evidence>